<comment type="caution">
    <text evidence="8">The sequence shown here is derived from an EMBL/GenBank/DDBJ whole genome shotgun (WGS) entry which is preliminary data.</text>
</comment>
<dbReference type="InParanoid" id="A0A7C8N6Y4"/>
<dbReference type="SUPFAM" id="SSF57701">
    <property type="entry name" value="Zn2/Cys6 DNA-binding domain"/>
    <property type="match status" value="1"/>
</dbReference>
<evidence type="ECO:0000256" key="5">
    <source>
        <dbReference type="ARBA" id="ARBA00023242"/>
    </source>
</evidence>
<sequence>MFSSWKLDTSGRPMKRPQVFDPVTAKTRGPQACNHCRAKKVKCTGDKDGCSRCRSFSRVCRYAPVPTKQGQASKKVVPPEEISPPALPRIAWPPCELPTDTGIGGSTTLLQQLPDLPKSPPETPIAWDAIGCPDLEPFFNSNASHPYWGASNETMNDHDDASREAGNSPQSVDELGAANSNPITINPSEIFHLNTRLDPGTLFDQPDALENNALYSFNTVTTIPNHLSQTQIPFQGPARQLDSSEYASQPGSPGGQFDLQTLNTSLWKKSPLSCACLDRMALLMDEVDLLGEIDFDNLDAALAIHKGALRHGRNMTMCSFCTGHIEHMIMLTFLTDKMASLCRQVSNKIFRLPASSSPSIGLTNCPLLLHEDRGLVLGSYGIDSLEEYQALLRGLLRLHLRELLLFLEHLKHVARRLKSETMIRRLAGTALSLEVLAGRRFEQ</sequence>
<evidence type="ECO:0000256" key="3">
    <source>
        <dbReference type="ARBA" id="ARBA00023015"/>
    </source>
</evidence>
<dbReference type="AlphaFoldDB" id="A0A7C8N6Y4"/>
<accession>A0A7C8N6Y4</accession>
<dbReference type="PROSITE" id="PS00463">
    <property type="entry name" value="ZN2_CY6_FUNGAL_1"/>
    <property type="match status" value="1"/>
</dbReference>
<dbReference type="InterPro" id="IPR001138">
    <property type="entry name" value="Zn2Cys6_DnaBD"/>
</dbReference>
<keyword evidence="4" id="KW-0804">Transcription</keyword>
<dbReference type="InterPro" id="IPR036864">
    <property type="entry name" value="Zn2-C6_fun-type_DNA-bd_sf"/>
</dbReference>
<dbReference type="OrthoDB" id="2740448at2759"/>
<evidence type="ECO:0000259" key="7">
    <source>
        <dbReference type="PROSITE" id="PS50048"/>
    </source>
</evidence>
<dbReference type="Proteomes" id="UP000481858">
    <property type="component" value="Unassembled WGS sequence"/>
</dbReference>
<evidence type="ECO:0000256" key="2">
    <source>
        <dbReference type="ARBA" id="ARBA00022723"/>
    </source>
</evidence>
<evidence type="ECO:0000256" key="4">
    <source>
        <dbReference type="ARBA" id="ARBA00023163"/>
    </source>
</evidence>
<organism evidence="8 9">
    <name type="scientific">Xylaria multiplex</name>
    <dbReference type="NCBI Taxonomy" id="323545"/>
    <lineage>
        <taxon>Eukaryota</taxon>
        <taxon>Fungi</taxon>
        <taxon>Dikarya</taxon>
        <taxon>Ascomycota</taxon>
        <taxon>Pezizomycotina</taxon>
        <taxon>Sordariomycetes</taxon>
        <taxon>Xylariomycetidae</taxon>
        <taxon>Xylariales</taxon>
        <taxon>Xylariaceae</taxon>
        <taxon>Xylaria</taxon>
    </lineage>
</organism>
<dbReference type="GO" id="GO:0000981">
    <property type="term" value="F:DNA-binding transcription factor activity, RNA polymerase II-specific"/>
    <property type="evidence" value="ECO:0007669"/>
    <property type="project" value="InterPro"/>
</dbReference>
<keyword evidence="2" id="KW-0479">Metal-binding</keyword>
<proteinExistence type="predicted"/>
<evidence type="ECO:0000313" key="8">
    <source>
        <dbReference type="EMBL" id="KAF2969876.1"/>
    </source>
</evidence>
<dbReference type="GO" id="GO:0005634">
    <property type="term" value="C:nucleus"/>
    <property type="evidence" value="ECO:0007669"/>
    <property type="project" value="UniProtKB-SubCell"/>
</dbReference>
<feature type="domain" description="Zn(2)-C6 fungal-type" evidence="7">
    <location>
        <begin position="32"/>
        <end position="62"/>
    </location>
</feature>
<evidence type="ECO:0000256" key="1">
    <source>
        <dbReference type="ARBA" id="ARBA00004123"/>
    </source>
</evidence>
<dbReference type="EMBL" id="WUBL01000030">
    <property type="protein sequence ID" value="KAF2969876.1"/>
    <property type="molecule type" value="Genomic_DNA"/>
</dbReference>
<dbReference type="SMART" id="SM00066">
    <property type="entry name" value="GAL4"/>
    <property type="match status" value="1"/>
</dbReference>
<evidence type="ECO:0000313" key="9">
    <source>
        <dbReference type="Proteomes" id="UP000481858"/>
    </source>
</evidence>
<dbReference type="InterPro" id="IPR050815">
    <property type="entry name" value="TF_fung"/>
</dbReference>
<dbReference type="Pfam" id="PF00172">
    <property type="entry name" value="Zn_clus"/>
    <property type="match status" value="1"/>
</dbReference>
<keyword evidence="5" id="KW-0539">Nucleus</keyword>
<comment type="subcellular location">
    <subcellularLocation>
        <location evidence="1">Nucleus</location>
    </subcellularLocation>
</comment>
<feature type="region of interest" description="Disordered" evidence="6">
    <location>
        <begin position="149"/>
        <end position="178"/>
    </location>
</feature>
<reference evidence="8 9" key="1">
    <citation type="submission" date="2019-12" db="EMBL/GenBank/DDBJ databases">
        <title>Draft genome sequence of the ascomycete Xylaria multiplex DSM 110363.</title>
        <authorList>
            <person name="Buettner E."/>
            <person name="Kellner H."/>
        </authorList>
    </citation>
    <scope>NUCLEOTIDE SEQUENCE [LARGE SCALE GENOMIC DNA]</scope>
    <source>
        <strain evidence="8 9">DSM 110363</strain>
    </source>
</reference>
<gene>
    <name evidence="8" type="ORF">GQX73_g3711</name>
</gene>
<evidence type="ECO:0000256" key="6">
    <source>
        <dbReference type="SAM" id="MobiDB-lite"/>
    </source>
</evidence>
<protein>
    <recommendedName>
        <fullName evidence="7">Zn(2)-C6 fungal-type domain-containing protein</fullName>
    </recommendedName>
</protein>
<name>A0A7C8N6Y4_9PEZI</name>
<dbReference type="GO" id="GO:0008270">
    <property type="term" value="F:zinc ion binding"/>
    <property type="evidence" value="ECO:0007669"/>
    <property type="project" value="InterPro"/>
</dbReference>
<dbReference type="PANTHER" id="PTHR47338:SF5">
    <property type="entry name" value="ZN(II)2CYS6 TRANSCRIPTION FACTOR (EUROFUNG)"/>
    <property type="match status" value="1"/>
</dbReference>
<dbReference type="Gene3D" id="4.10.240.10">
    <property type="entry name" value="Zn(2)-C6 fungal-type DNA-binding domain"/>
    <property type="match status" value="1"/>
</dbReference>
<keyword evidence="3" id="KW-0805">Transcription regulation</keyword>
<keyword evidence="9" id="KW-1185">Reference proteome</keyword>
<dbReference type="PANTHER" id="PTHR47338">
    <property type="entry name" value="ZN(II)2CYS6 TRANSCRIPTION FACTOR (EUROFUNG)-RELATED"/>
    <property type="match status" value="1"/>
</dbReference>
<dbReference type="PROSITE" id="PS50048">
    <property type="entry name" value="ZN2_CY6_FUNGAL_2"/>
    <property type="match status" value="1"/>
</dbReference>
<dbReference type="CDD" id="cd00067">
    <property type="entry name" value="GAL4"/>
    <property type="match status" value="1"/>
</dbReference>